<reference evidence="1 2" key="1">
    <citation type="submission" date="2019-03" db="EMBL/GenBank/DDBJ databases">
        <title>Novel species of Flavobacterium.</title>
        <authorList>
            <person name="Liu Q."/>
            <person name="Xin Y.-H."/>
        </authorList>
    </citation>
    <scope>NUCLEOTIDE SEQUENCE [LARGE SCALE GENOMIC DNA]</scope>
    <source>
        <strain evidence="1 2">LB3P52</strain>
    </source>
</reference>
<evidence type="ECO:0000313" key="1">
    <source>
        <dbReference type="EMBL" id="TDE45579.1"/>
    </source>
</evidence>
<name>A0A4R5FBB3_9FLAO</name>
<dbReference type="RefSeq" id="WP_131915662.1">
    <property type="nucleotide sequence ID" value="NZ_SMLG01000003.1"/>
</dbReference>
<dbReference type="EMBL" id="SMLG01000003">
    <property type="protein sequence ID" value="TDE45579.1"/>
    <property type="molecule type" value="Genomic_DNA"/>
</dbReference>
<protein>
    <recommendedName>
        <fullName evidence="3">Restriction endonuclease</fullName>
    </recommendedName>
</protein>
<organism evidence="1 2">
    <name type="scientific">Flavobacterium rhamnosiphilum</name>
    <dbReference type="NCBI Taxonomy" id="2541724"/>
    <lineage>
        <taxon>Bacteria</taxon>
        <taxon>Pseudomonadati</taxon>
        <taxon>Bacteroidota</taxon>
        <taxon>Flavobacteriia</taxon>
        <taxon>Flavobacteriales</taxon>
        <taxon>Flavobacteriaceae</taxon>
        <taxon>Flavobacterium</taxon>
    </lineage>
</organism>
<accession>A0A4R5FBB3</accession>
<evidence type="ECO:0008006" key="3">
    <source>
        <dbReference type="Google" id="ProtNLM"/>
    </source>
</evidence>
<sequence>MDGYIDEIIKHSANACSRINNFSQDVLKTRGGRIGSGMGLLIEALWGYYMNIELTDQPIEIGWFPDHQYNDFVCLKKGEDWVPETGQGEVCRIEVKSMNSGADESKAHFDVLQKEIDPIDLLLVITWEWKKLDDHHFFPYINDHFIGLAHDIIKLRDSLHITRGGIFTDHTNCEEDCNCDIDECLYYGEPLNSSSKRERITGPPKTRPSEKVAYAANFGGLLRMIKTSSEDSRNKFREIRKSNLTAHNYISFIHRNFAAEELNQFTKEEWLVVAKSYEVNFDNSLSKQEIYTIVKSNPDYQERLKNLL</sequence>
<dbReference type="AlphaFoldDB" id="A0A4R5FBB3"/>
<proteinExistence type="predicted"/>
<dbReference type="Proteomes" id="UP000294814">
    <property type="component" value="Unassembled WGS sequence"/>
</dbReference>
<keyword evidence="2" id="KW-1185">Reference proteome</keyword>
<evidence type="ECO:0000313" key="2">
    <source>
        <dbReference type="Proteomes" id="UP000294814"/>
    </source>
</evidence>
<gene>
    <name evidence="1" type="ORF">E0I26_06425</name>
</gene>
<comment type="caution">
    <text evidence="1">The sequence shown here is derived from an EMBL/GenBank/DDBJ whole genome shotgun (WGS) entry which is preliminary data.</text>
</comment>
<dbReference type="OrthoDB" id="7056711at2"/>